<dbReference type="InterPro" id="IPR004843">
    <property type="entry name" value="Calcineurin-like_PHP"/>
</dbReference>
<dbReference type="InterPro" id="IPR029052">
    <property type="entry name" value="Metallo-depent_PP-like"/>
</dbReference>
<dbReference type="Gene3D" id="3.60.21.10">
    <property type="match status" value="2"/>
</dbReference>
<dbReference type="Proteomes" id="UP000268014">
    <property type="component" value="Unassembled WGS sequence"/>
</dbReference>
<dbReference type="EMBL" id="UZAF01017580">
    <property type="protein sequence ID" value="VDO43003.1"/>
    <property type="molecule type" value="Genomic_DNA"/>
</dbReference>
<reference evidence="6" key="1">
    <citation type="submission" date="2016-04" db="UniProtKB">
        <authorList>
            <consortium name="WormBaseParasite"/>
        </authorList>
    </citation>
    <scope>IDENTIFICATION</scope>
</reference>
<evidence type="ECO:0000256" key="1">
    <source>
        <dbReference type="ARBA" id="ARBA00004123"/>
    </source>
</evidence>
<dbReference type="SMART" id="SM00156">
    <property type="entry name" value="PP2Ac"/>
    <property type="match status" value="1"/>
</dbReference>
<gene>
    <name evidence="4" type="ORF">HPLM_LOCUS11478</name>
</gene>
<dbReference type="InterPro" id="IPR025898">
    <property type="entry name" value="Tc3_transposase_DNA-bd_dom"/>
</dbReference>
<dbReference type="SUPFAM" id="SSF46689">
    <property type="entry name" value="Homeodomain-like"/>
    <property type="match status" value="1"/>
</dbReference>
<dbReference type="InterPro" id="IPR036388">
    <property type="entry name" value="WH-like_DNA-bd_sf"/>
</dbReference>
<evidence type="ECO:0000313" key="4">
    <source>
        <dbReference type="EMBL" id="VDO43003.1"/>
    </source>
</evidence>
<dbReference type="Gene3D" id="1.10.10.60">
    <property type="entry name" value="Homeodomain-like"/>
    <property type="match status" value="1"/>
</dbReference>
<keyword evidence="2" id="KW-0378">Hydrolase</keyword>
<dbReference type="SUPFAM" id="SSF56300">
    <property type="entry name" value="Metallo-dependent phosphatases"/>
    <property type="match status" value="1"/>
</dbReference>
<dbReference type="Pfam" id="PF21517">
    <property type="entry name" value="HTH_Tnp_Tc3_2_like"/>
    <property type="match status" value="1"/>
</dbReference>
<keyword evidence="5" id="KW-1185">Reference proteome</keyword>
<dbReference type="PANTHER" id="PTHR11668:SF516">
    <property type="entry name" value="SERINE_THREONINE SPECIFIC PROTEIN PHOSPHATASES DOMAIN-CONTAINING PROTEIN"/>
    <property type="match status" value="1"/>
</dbReference>
<evidence type="ECO:0000256" key="2">
    <source>
        <dbReference type="RuleBase" id="RU004273"/>
    </source>
</evidence>
<dbReference type="Pfam" id="PF11427">
    <property type="entry name" value="HTH_Tnp_Tc3_1"/>
    <property type="match status" value="1"/>
</dbReference>
<dbReference type="Gene3D" id="1.10.10.10">
    <property type="entry name" value="Winged helix-like DNA-binding domain superfamily/Winged helix DNA-binding domain"/>
    <property type="match status" value="1"/>
</dbReference>
<dbReference type="InterPro" id="IPR006186">
    <property type="entry name" value="Ser/Thr-sp_prot-phosphatase"/>
</dbReference>
<dbReference type="GO" id="GO:0005737">
    <property type="term" value="C:cytoplasm"/>
    <property type="evidence" value="ECO:0007669"/>
    <property type="project" value="TreeGrafter"/>
</dbReference>
<dbReference type="Pfam" id="PF00149">
    <property type="entry name" value="Metallophos"/>
    <property type="match status" value="2"/>
</dbReference>
<dbReference type="InterPro" id="IPR048703">
    <property type="entry name" value="Tnp_Tc3-like_HTH"/>
</dbReference>
<comment type="similarity">
    <text evidence="2">Belongs to the PPP phosphatase family.</text>
</comment>
<dbReference type="InterPro" id="IPR050341">
    <property type="entry name" value="PP1_catalytic_subunit"/>
</dbReference>
<dbReference type="GO" id="GO:0004722">
    <property type="term" value="F:protein serine/threonine phosphatase activity"/>
    <property type="evidence" value="ECO:0007669"/>
    <property type="project" value="UniProtKB-EC"/>
</dbReference>
<evidence type="ECO:0000259" key="3">
    <source>
        <dbReference type="PROSITE" id="PS00125"/>
    </source>
</evidence>
<dbReference type="EC" id="3.1.3.16" evidence="2"/>
<accession>A0A158QNY4</accession>
<dbReference type="AlphaFoldDB" id="A0A158QNY4"/>
<dbReference type="GO" id="GO:0005634">
    <property type="term" value="C:nucleus"/>
    <property type="evidence" value="ECO:0007669"/>
    <property type="project" value="UniProtKB-SubCell"/>
</dbReference>
<dbReference type="PANTHER" id="PTHR11668">
    <property type="entry name" value="SERINE/THREONINE PROTEIN PHOSPHATASE"/>
    <property type="match status" value="1"/>
</dbReference>
<comment type="catalytic activity">
    <reaction evidence="2">
        <text>O-phospho-L-threonyl-[protein] + H2O = L-threonyl-[protein] + phosphate</text>
        <dbReference type="Rhea" id="RHEA:47004"/>
        <dbReference type="Rhea" id="RHEA-COMP:11060"/>
        <dbReference type="Rhea" id="RHEA-COMP:11605"/>
        <dbReference type="ChEBI" id="CHEBI:15377"/>
        <dbReference type="ChEBI" id="CHEBI:30013"/>
        <dbReference type="ChEBI" id="CHEBI:43474"/>
        <dbReference type="ChEBI" id="CHEBI:61977"/>
        <dbReference type="EC" id="3.1.3.16"/>
    </reaction>
</comment>
<reference evidence="4 5" key="2">
    <citation type="submission" date="2018-11" db="EMBL/GenBank/DDBJ databases">
        <authorList>
            <consortium name="Pathogen Informatics"/>
        </authorList>
    </citation>
    <scope>NUCLEOTIDE SEQUENCE [LARGE SCALE GENOMIC DNA]</scope>
    <source>
        <strain evidence="4 5">MHpl1</strain>
    </source>
</reference>
<proteinExistence type="inferred from homology"/>
<evidence type="ECO:0000313" key="6">
    <source>
        <dbReference type="WBParaSite" id="HPLM_0001148601-mRNA-1"/>
    </source>
</evidence>
<organism evidence="6">
    <name type="scientific">Haemonchus placei</name>
    <name type="common">Barber's pole worm</name>
    <dbReference type="NCBI Taxonomy" id="6290"/>
    <lineage>
        <taxon>Eukaryota</taxon>
        <taxon>Metazoa</taxon>
        <taxon>Ecdysozoa</taxon>
        <taxon>Nematoda</taxon>
        <taxon>Chromadorea</taxon>
        <taxon>Rhabditida</taxon>
        <taxon>Rhabditina</taxon>
        <taxon>Rhabditomorpha</taxon>
        <taxon>Strongyloidea</taxon>
        <taxon>Trichostrongylidae</taxon>
        <taxon>Haemonchus</taxon>
    </lineage>
</organism>
<dbReference type="InterPro" id="IPR009057">
    <property type="entry name" value="Homeodomain-like_sf"/>
</dbReference>
<dbReference type="STRING" id="6290.A0A158QNY4"/>
<dbReference type="PROSITE" id="PS00125">
    <property type="entry name" value="SER_THR_PHOSPHATASE"/>
    <property type="match status" value="1"/>
</dbReference>
<protein>
    <recommendedName>
        <fullName evidence="2">Serine/threonine-protein phosphatase</fullName>
        <ecNumber evidence="2">3.1.3.16</ecNumber>
    </recommendedName>
</protein>
<sequence length="381" mass="42687">MSQIHVGDFSTFDMLRKNVRRFKNASAENNENLPEGTFGSEMDGYMDQIITRIMTAGYTKPIVSLNAPEVDVRLTVEEIRDISRAAADSFMRQRSLIRLSSDVLPVTVVGDLHGQLVDLRKIISRCGDPSTCTYIFLGDYVDRGTQGLELAILLFCYQMRYPDRVFLLRGNHEDLNTTSTYGFYDECMQKYGKHGEWVGCSVSYSARSSSIFNEQCQILSLRQAGHSNKAIAEQLVRSRGCIDGCVKNPAAYGQAHGGGCPLKLTRADHRLIARLASNSTMSANQIRARFSLNVSTSTVLRAIRRQIFLKRERMKLAPRLTTSHREARLELQVYLALINAFNHLPLCAIIGEKVLCMHGGLSPHIDKLDDIEQVSCANDKL</sequence>
<dbReference type="WBParaSite" id="HPLM_0001148601-mRNA-1">
    <property type="protein sequence ID" value="HPLM_0001148601-mRNA-1"/>
    <property type="gene ID" value="HPLM_0001148601"/>
</dbReference>
<dbReference type="OrthoDB" id="5823189at2759"/>
<comment type="subcellular location">
    <subcellularLocation>
        <location evidence="1">Nucleus</location>
    </subcellularLocation>
</comment>
<dbReference type="GO" id="GO:0003677">
    <property type="term" value="F:DNA binding"/>
    <property type="evidence" value="ECO:0007669"/>
    <property type="project" value="InterPro"/>
</dbReference>
<feature type="domain" description="Serine/threonine specific protein phosphatases" evidence="3">
    <location>
        <begin position="168"/>
        <end position="173"/>
    </location>
</feature>
<evidence type="ECO:0000313" key="5">
    <source>
        <dbReference type="Proteomes" id="UP000268014"/>
    </source>
</evidence>
<dbReference type="PRINTS" id="PR00114">
    <property type="entry name" value="STPHPHTASE"/>
</dbReference>
<name>A0A158QNY4_HAEPC</name>